<dbReference type="InterPro" id="IPR041177">
    <property type="entry name" value="GEN1_C"/>
</dbReference>
<dbReference type="SMART" id="SM00484">
    <property type="entry name" value="XPGI"/>
    <property type="match status" value="1"/>
</dbReference>
<dbReference type="OMA" id="TDKIWIS"/>
<dbReference type="HOGENOM" id="CLU_007575_2_0_1"/>
<dbReference type="eggNOG" id="KOG2519">
    <property type="taxonomic scope" value="Eukaryota"/>
</dbReference>
<proteinExistence type="predicted"/>
<feature type="domain" description="XPG-I" evidence="4">
    <location>
        <begin position="113"/>
        <end position="190"/>
    </location>
</feature>
<dbReference type="SMART" id="SM00485">
    <property type="entry name" value="XPGN"/>
    <property type="match status" value="1"/>
</dbReference>
<name>C1GUB1_PARBA</name>
<evidence type="ECO:0000259" key="5">
    <source>
        <dbReference type="SMART" id="SM00485"/>
    </source>
</evidence>
<feature type="compositionally biased region" description="Basic and acidic residues" evidence="3">
    <location>
        <begin position="431"/>
        <end position="443"/>
    </location>
</feature>
<evidence type="ECO:0000256" key="2">
    <source>
        <dbReference type="ARBA" id="ARBA00022801"/>
    </source>
</evidence>
<dbReference type="Pfam" id="PF00867">
    <property type="entry name" value="XPG_I"/>
    <property type="match status" value="1"/>
</dbReference>
<evidence type="ECO:0000313" key="7">
    <source>
        <dbReference type="Proteomes" id="UP000002059"/>
    </source>
</evidence>
<feature type="region of interest" description="Disordered" evidence="3">
    <location>
        <begin position="412"/>
        <end position="443"/>
    </location>
</feature>
<evidence type="ECO:0008006" key="8">
    <source>
        <dbReference type="Google" id="ProtNLM"/>
    </source>
</evidence>
<dbReference type="InterPro" id="IPR036279">
    <property type="entry name" value="5-3_exonuclease_C_sf"/>
</dbReference>
<protein>
    <recommendedName>
        <fullName evidence="8">XPG-I domain-containing protein</fullName>
    </recommendedName>
</protein>
<keyword evidence="1" id="KW-0540">Nuclease</keyword>
<dbReference type="Pfam" id="PF00752">
    <property type="entry name" value="XPG_N"/>
    <property type="match status" value="1"/>
</dbReference>
<dbReference type="GO" id="GO:0017108">
    <property type="term" value="F:5'-flap endonuclease activity"/>
    <property type="evidence" value="ECO:0007669"/>
    <property type="project" value="TreeGrafter"/>
</dbReference>
<dbReference type="EMBL" id="KN293995">
    <property type="protein sequence ID" value="EEH39917.2"/>
    <property type="molecule type" value="Genomic_DNA"/>
</dbReference>
<dbReference type="GO" id="GO:0006281">
    <property type="term" value="P:DNA repair"/>
    <property type="evidence" value="ECO:0007669"/>
    <property type="project" value="UniProtKB-ARBA"/>
</dbReference>
<dbReference type="SUPFAM" id="SSF47807">
    <property type="entry name" value="5' to 3' exonuclease, C-terminal subdomain"/>
    <property type="match status" value="1"/>
</dbReference>
<dbReference type="Pfam" id="PF18380">
    <property type="entry name" value="GEN1_C"/>
    <property type="match status" value="1"/>
</dbReference>
<dbReference type="InterPro" id="IPR006085">
    <property type="entry name" value="XPG_DNA_repair_N"/>
</dbReference>
<dbReference type="CDD" id="cd09870">
    <property type="entry name" value="PIN_YEN1"/>
    <property type="match status" value="1"/>
</dbReference>
<dbReference type="Proteomes" id="UP000002059">
    <property type="component" value="Partially assembled WGS sequence"/>
</dbReference>
<accession>C1GUB1</accession>
<keyword evidence="2" id="KW-0378">Hydrolase</keyword>
<keyword evidence="7" id="KW-1185">Reference proteome</keyword>
<dbReference type="InterPro" id="IPR006084">
    <property type="entry name" value="XPG/Rad2"/>
</dbReference>
<dbReference type="GeneID" id="9099604"/>
<evidence type="ECO:0000256" key="3">
    <source>
        <dbReference type="SAM" id="MobiDB-lite"/>
    </source>
</evidence>
<reference evidence="6 7" key="1">
    <citation type="journal article" date="2011" name="PLoS Genet.">
        <title>Comparative genomic analysis of human fungal pathogens causing paracoccidioidomycosis.</title>
        <authorList>
            <person name="Desjardins C.A."/>
            <person name="Champion M.D."/>
            <person name="Holder J.W."/>
            <person name="Muszewska A."/>
            <person name="Goldberg J."/>
            <person name="Bailao A.M."/>
            <person name="Brigido M.M."/>
            <person name="Ferreira M.E."/>
            <person name="Garcia A.M."/>
            <person name="Grynberg M."/>
            <person name="Gujja S."/>
            <person name="Heiman D.I."/>
            <person name="Henn M.R."/>
            <person name="Kodira C.D."/>
            <person name="Leon-Narvaez H."/>
            <person name="Longo L.V."/>
            <person name="Ma L.J."/>
            <person name="Malavazi I."/>
            <person name="Matsuo A.L."/>
            <person name="Morais F.V."/>
            <person name="Pereira M."/>
            <person name="Rodriguez-Brito S."/>
            <person name="Sakthikumar S."/>
            <person name="Salem-Izacc S.M."/>
            <person name="Sykes S.M."/>
            <person name="Teixeira M.M."/>
            <person name="Vallejo M.C."/>
            <person name="Walter M.E."/>
            <person name="Yandava C."/>
            <person name="Young S."/>
            <person name="Zeng Q."/>
            <person name="Zucker J."/>
            <person name="Felipe M.S."/>
            <person name="Goldman G.H."/>
            <person name="Haas B.J."/>
            <person name="McEwen J.G."/>
            <person name="Nino-Vega G."/>
            <person name="Puccia R."/>
            <person name="San-Blas G."/>
            <person name="Soares C.M."/>
            <person name="Birren B.W."/>
            <person name="Cuomo C.A."/>
        </authorList>
    </citation>
    <scope>NUCLEOTIDE SEQUENCE [LARGE SCALE GENOMIC DNA]</scope>
    <source>
        <strain evidence="7">ATCC MYA-826 / Pb01</strain>
    </source>
</reference>
<dbReference type="RefSeq" id="XP_015701546.1">
    <property type="nucleotide sequence ID" value="XM_015844542.1"/>
</dbReference>
<dbReference type="OrthoDB" id="2959108at2759"/>
<feature type="compositionally biased region" description="Acidic residues" evidence="3">
    <location>
        <begin position="416"/>
        <end position="430"/>
    </location>
</feature>
<dbReference type="PRINTS" id="PR00853">
    <property type="entry name" value="XPGRADSUPER"/>
</dbReference>
<dbReference type="KEGG" id="pbl:PAAG_02106"/>
<dbReference type="CDD" id="cd09906">
    <property type="entry name" value="H3TH_YEN1"/>
    <property type="match status" value="1"/>
</dbReference>
<dbReference type="InterPro" id="IPR029060">
    <property type="entry name" value="PIN-like_dom_sf"/>
</dbReference>
<feature type="compositionally biased region" description="Low complexity" evidence="3">
    <location>
        <begin position="523"/>
        <end position="541"/>
    </location>
</feature>
<evidence type="ECO:0000313" key="6">
    <source>
        <dbReference type="EMBL" id="EEH39917.2"/>
    </source>
</evidence>
<dbReference type="VEuPathDB" id="FungiDB:PAAG_02106"/>
<dbReference type="SUPFAM" id="SSF88723">
    <property type="entry name" value="PIN domain-like"/>
    <property type="match status" value="1"/>
</dbReference>
<dbReference type="InterPro" id="IPR037316">
    <property type="entry name" value="Yen1_H3TH"/>
</dbReference>
<evidence type="ECO:0000256" key="1">
    <source>
        <dbReference type="ARBA" id="ARBA00022722"/>
    </source>
</evidence>
<feature type="domain" description="XPG N-terminal" evidence="5">
    <location>
        <begin position="1"/>
        <end position="101"/>
    </location>
</feature>
<dbReference type="Gene3D" id="3.40.50.1010">
    <property type="entry name" value="5'-nuclease"/>
    <property type="match status" value="2"/>
</dbReference>
<gene>
    <name evidence="6" type="ORF">PAAG_02106</name>
</gene>
<dbReference type="AlphaFoldDB" id="C1GUB1"/>
<dbReference type="PANTHER" id="PTHR11081">
    <property type="entry name" value="FLAP ENDONUCLEASE FAMILY MEMBER"/>
    <property type="match status" value="1"/>
</dbReference>
<evidence type="ECO:0000259" key="4">
    <source>
        <dbReference type="SMART" id="SM00484"/>
    </source>
</evidence>
<sequence length="568" mass="63030">MGIPGLIQSIGNGERISLAKFAVSHLQRTSRPIRIAIDISIWLFQAQAGKGGTNPELRTLFYRLVRLKGFPVHPLFVYDGPQRPQYKRGKLVSRNYGAGDLARIIRRSKDLIQLFRFPFHIAPGEAEAECARLQTFGAVDAVMSDDVDTIMFGSNVTMMNYSKENSSGTNAATHVTLYRTKESADGQIANVPLDRGGMILFALLSGGDYLPAGVPKCGPKLAGEIALAGFGNELLQSVEGSEPEVAVKLRQWRERLQSQLHENTEGYFKCKHKAVQIPDSFPDLRILRDYTHPVVSSLEKLREAQLSFIWDQAIDLEGLRDFVENDFGWRRGSARRLTKVLAAPLLCNKLRLGLPLLANADLLPIREPPTGARLCGQRCHYSTDGLSELRVEYVPADIVGIDLNCEPVVSGSQQESETEEFDMPEVQDDAIDPKGDIRRQRSYDPTQKERVWVIEAIAKMGMPDAVKAWNMKKQEKLAAAAAKGTTGKRISRVKTKPRVVDPQMRFGEILKYGTIVKSPRTGSANSFFPSSQKSSSGHISSNPNDYTLPLSSQLSVSQFSQTQNSKKR</sequence>
<dbReference type="InterPro" id="IPR006086">
    <property type="entry name" value="XPG-I_dom"/>
</dbReference>
<dbReference type="STRING" id="502779.C1GUB1"/>
<feature type="compositionally biased region" description="Low complexity" evidence="3">
    <location>
        <begin position="548"/>
        <end position="561"/>
    </location>
</feature>
<dbReference type="PANTHER" id="PTHR11081:SF75">
    <property type="entry name" value="ENDONUCLEASE, PUTATIVE (AFU_ORTHOLOGUE AFUA_3G13260)-RELATED"/>
    <property type="match status" value="1"/>
</dbReference>
<organism evidence="6 7">
    <name type="scientific">Paracoccidioides lutzii (strain ATCC MYA-826 / Pb01)</name>
    <name type="common">Paracoccidioides brasiliensis</name>
    <dbReference type="NCBI Taxonomy" id="502779"/>
    <lineage>
        <taxon>Eukaryota</taxon>
        <taxon>Fungi</taxon>
        <taxon>Dikarya</taxon>
        <taxon>Ascomycota</taxon>
        <taxon>Pezizomycotina</taxon>
        <taxon>Eurotiomycetes</taxon>
        <taxon>Eurotiomycetidae</taxon>
        <taxon>Onygenales</taxon>
        <taxon>Ajellomycetaceae</taxon>
        <taxon>Paracoccidioides</taxon>
    </lineage>
</organism>
<feature type="region of interest" description="Disordered" evidence="3">
    <location>
        <begin position="521"/>
        <end position="568"/>
    </location>
</feature>
<dbReference type="GO" id="GO:0008821">
    <property type="term" value="F:crossover junction DNA endonuclease activity"/>
    <property type="evidence" value="ECO:0007669"/>
    <property type="project" value="InterPro"/>
</dbReference>